<dbReference type="KEGG" id="dhe:111600577"/>
<protein>
    <submittedName>
        <fullName evidence="5">Pinin isoform X1</fullName>
    </submittedName>
    <submittedName>
        <fullName evidence="4">Pinin isoform X2</fullName>
    </submittedName>
</protein>
<feature type="domain" description="BESS" evidence="2">
    <location>
        <begin position="134"/>
        <end position="166"/>
    </location>
</feature>
<dbReference type="InterPro" id="IPR004210">
    <property type="entry name" value="BESS_motif"/>
</dbReference>
<gene>
    <name evidence="4 5" type="primary">LOC111600577</name>
</gene>
<dbReference type="Proteomes" id="UP000504633">
    <property type="component" value="Unplaced"/>
</dbReference>
<feature type="region of interest" description="Disordered" evidence="1">
    <location>
        <begin position="220"/>
        <end position="305"/>
    </location>
</feature>
<dbReference type="AlphaFoldDB" id="A0A6J1LWD1"/>
<feature type="compositionally biased region" description="Basic and acidic residues" evidence="1">
    <location>
        <begin position="224"/>
        <end position="240"/>
    </location>
</feature>
<dbReference type="RefSeq" id="XP_030082032.1">
    <property type="nucleotide sequence ID" value="XM_030226172.1"/>
</dbReference>
<dbReference type="CTD" id="36957"/>
<proteinExistence type="predicted"/>
<reference evidence="4 5" key="1">
    <citation type="submission" date="2025-04" db="UniProtKB">
        <authorList>
            <consortium name="RefSeq"/>
        </authorList>
    </citation>
    <scope>IDENTIFICATION</scope>
    <source>
        <strain evidence="4 5">15085-1641.00</strain>
        <tissue evidence="4 5">Whole body</tissue>
    </source>
</reference>
<evidence type="ECO:0000256" key="1">
    <source>
        <dbReference type="SAM" id="MobiDB-lite"/>
    </source>
</evidence>
<feature type="compositionally biased region" description="Basic and acidic residues" evidence="1">
    <location>
        <begin position="284"/>
        <end position="293"/>
    </location>
</feature>
<evidence type="ECO:0000313" key="4">
    <source>
        <dbReference type="RefSeq" id="XP_023172533.2"/>
    </source>
</evidence>
<evidence type="ECO:0000259" key="2">
    <source>
        <dbReference type="Pfam" id="PF02944"/>
    </source>
</evidence>
<sequence>MDNNDCEDSTQIEINITNTNANSQIVLNDLRLLELIYMYPYLFSKAVDPQDDKDYEEWGWEEIAKAFNHGYEGLQLSTPFSVEELRWRWDILRSICPLFTKQQDRWPKQLHTIMWKISKMMDVKPRANVKGVTPTQLFILNQLPFIEQLSPTLQRQLEVEVLDAIFSEERDGRSVCKSLGEKEAQLVQSDYDEFFKKICVKDLPKSITSISINRSNFNNLHCMPDPKHPQPEPEHTHPEPQSEPENPQPASVHSQPKPEHSQSKSEPPRPEPEPEPQYTQSEHQQAEPEHPQPEPEYASPEPPYLLKVEQQKLQSQSEVAPVQKDDLQLRYVPLKSAKHYVKRVQVRLKRLDLKDHLPMSNVRRKSKRRF</sequence>
<organism evidence="3 4">
    <name type="scientific">Drosophila hydei</name>
    <name type="common">Fruit fly</name>
    <dbReference type="NCBI Taxonomy" id="7224"/>
    <lineage>
        <taxon>Eukaryota</taxon>
        <taxon>Metazoa</taxon>
        <taxon>Ecdysozoa</taxon>
        <taxon>Arthropoda</taxon>
        <taxon>Hexapoda</taxon>
        <taxon>Insecta</taxon>
        <taxon>Pterygota</taxon>
        <taxon>Neoptera</taxon>
        <taxon>Endopterygota</taxon>
        <taxon>Diptera</taxon>
        <taxon>Brachycera</taxon>
        <taxon>Muscomorpha</taxon>
        <taxon>Ephydroidea</taxon>
        <taxon>Drosophilidae</taxon>
        <taxon>Drosophila</taxon>
    </lineage>
</organism>
<evidence type="ECO:0000313" key="5">
    <source>
        <dbReference type="RefSeq" id="XP_030082032.1"/>
    </source>
</evidence>
<dbReference type="GO" id="GO:0003677">
    <property type="term" value="F:DNA binding"/>
    <property type="evidence" value="ECO:0007669"/>
    <property type="project" value="InterPro"/>
</dbReference>
<name>A0A6J1LWD1_DROHY</name>
<accession>A0A6J1LWD1</accession>
<dbReference type="OrthoDB" id="10262320at2759"/>
<evidence type="ECO:0000313" key="3">
    <source>
        <dbReference type="Proteomes" id="UP000504633"/>
    </source>
</evidence>
<keyword evidence="3" id="KW-1185">Reference proteome</keyword>
<feature type="compositionally biased region" description="Basic and acidic residues" evidence="1">
    <location>
        <begin position="256"/>
        <end position="272"/>
    </location>
</feature>
<dbReference type="Pfam" id="PF02944">
    <property type="entry name" value="BESS"/>
    <property type="match status" value="1"/>
</dbReference>
<dbReference type="RefSeq" id="XP_023172533.2">
    <property type="nucleotide sequence ID" value="XM_023316765.2"/>
</dbReference>
<dbReference type="GeneID" id="111600577"/>